<dbReference type="AlphaFoldDB" id="A0A645EI98"/>
<name>A0A645EI98_9ZZZZ</name>
<dbReference type="InterPro" id="IPR014202">
    <property type="entry name" value="Spore_II_R"/>
</dbReference>
<organism evidence="1">
    <name type="scientific">bioreactor metagenome</name>
    <dbReference type="NCBI Taxonomy" id="1076179"/>
    <lineage>
        <taxon>unclassified sequences</taxon>
        <taxon>metagenomes</taxon>
        <taxon>ecological metagenomes</taxon>
    </lineage>
</organism>
<reference evidence="1" key="1">
    <citation type="submission" date="2019-08" db="EMBL/GenBank/DDBJ databases">
        <authorList>
            <person name="Kucharzyk K."/>
            <person name="Murdoch R.W."/>
            <person name="Higgins S."/>
            <person name="Loffler F."/>
        </authorList>
    </citation>
    <scope>NUCLEOTIDE SEQUENCE</scope>
</reference>
<comment type="caution">
    <text evidence="1">The sequence shown here is derived from an EMBL/GenBank/DDBJ whole genome shotgun (WGS) entry which is preliminary data.</text>
</comment>
<protein>
    <recommendedName>
        <fullName evidence="2">Stage II sporulation protein R</fullName>
    </recommendedName>
</protein>
<evidence type="ECO:0000313" key="1">
    <source>
        <dbReference type="EMBL" id="MPN00474.1"/>
    </source>
</evidence>
<gene>
    <name evidence="1" type="ORF">SDC9_147669</name>
</gene>
<proteinExistence type="predicted"/>
<sequence length="200" mass="22106">MTRTDRFALTLFVTLMLSMLLLSFDSFASQCAAVRQNTLRLHIIANSDSAEDQQHKLLVRDALLQEYSALLSGSDAEQAARFAEFLRDDITLTARKTLQAAGDLNNVAVSVTDMYFDTRTYEDGVTLPAGTYTALRVVIGAGKGKNWWCVMYPPLCIPVATEKQAAEVEDQIRTLSDEPCYQAKFAVVEAFEKLIGHGGE</sequence>
<accession>A0A645EI98</accession>
<dbReference type="Pfam" id="PF09551">
    <property type="entry name" value="Spore_II_R"/>
    <property type="match status" value="1"/>
</dbReference>
<evidence type="ECO:0008006" key="2">
    <source>
        <dbReference type="Google" id="ProtNLM"/>
    </source>
</evidence>
<dbReference type="EMBL" id="VSSQ01046508">
    <property type="protein sequence ID" value="MPN00474.1"/>
    <property type="molecule type" value="Genomic_DNA"/>
</dbReference>